<feature type="region of interest" description="Disordered" evidence="1">
    <location>
        <begin position="118"/>
        <end position="146"/>
    </location>
</feature>
<comment type="caution">
    <text evidence="2">The sequence shown here is derived from an EMBL/GenBank/DDBJ whole genome shotgun (WGS) entry which is preliminary data.</text>
</comment>
<protein>
    <submittedName>
        <fullName evidence="2">Uncharacterized protein</fullName>
    </submittedName>
</protein>
<dbReference type="AlphaFoldDB" id="A0A833S6M8"/>
<feature type="region of interest" description="Disordered" evidence="1">
    <location>
        <begin position="45"/>
        <end position="74"/>
    </location>
</feature>
<keyword evidence="3" id="KW-1185">Reference proteome</keyword>
<organism evidence="2 3">
    <name type="scientific">Phytophthora infestans</name>
    <name type="common">Potato late blight agent</name>
    <name type="synonym">Botrytis infestans</name>
    <dbReference type="NCBI Taxonomy" id="4787"/>
    <lineage>
        <taxon>Eukaryota</taxon>
        <taxon>Sar</taxon>
        <taxon>Stramenopiles</taxon>
        <taxon>Oomycota</taxon>
        <taxon>Peronosporomycetes</taxon>
        <taxon>Peronosporales</taxon>
        <taxon>Peronosporaceae</taxon>
        <taxon>Phytophthora</taxon>
    </lineage>
</organism>
<name>A0A833S6M8_PHYIN</name>
<evidence type="ECO:0000313" key="2">
    <source>
        <dbReference type="EMBL" id="KAF4041757.1"/>
    </source>
</evidence>
<evidence type="ECO:0000256" key="1">
    <source>
        <dbReference type="SAM" id="MobiDB-lite"/>
    </source>
</evidence>
<feature type="compositionally biased region" description="Basic and acidic residues" evidence="1">
    <location>
        <begin position="62"/>
        <end position="74"/>
    </location>
</feature>
<proteinExistence type="predicted"/>
<evidence type="ECO:0000313" key="3">
    <source>
        <dbReference type="Proteomes" id="UP000602510"/>
    </source>
</evidence>
<dbReference type="Proteomes" id="UP000602510">
    <property type="component" value="Unassembled WGS sequence"/>
</dbReference>
<gene>
    <name evidence="2" type="ORF">GN244_ATG05972</name>
</gene>
<feature type="compositionally biased region" description="Low complexity" evidence="1">
    <location>
        <begin position="49"/>
        <end position="60"/>
    </location>
</feature>
<sequence length="146" mass="16003">MQFGASCAHTRYAKQCDAPLRSDAFCKALPGIICDAVDSAERESRAEGEVFVVESSQSSEQESDHALVRGHDDEKLSNTFHAGVALLQWARTMRVRKTDETSFFVEPDDPEPAMEVKITSSTAQTEDQARDGIEDQGPAANEHVVC</sequence>
<dbReference type="EMBL" id="WSZM01000113">
    <property type="protein sequence ID" value="KAF4041757.1"/>
    <property type="molecule type" value="Genomic_DNA"/>
</dbReference>
<reference evidence="2" key="1">
    <citation type="submission" date="2020-04" db="EMBL/GenBank/DDBJ databases">
        <title>Hybrid Assembly of Korean Phytophthora infestans isolates.</title>
        <authorList>
            <person name="Prokchorchik M."/>
            <person name="Lee Y."/>
            <person name="Seo J."/>
            <person name="Cho J.-H."/>
            <person name="Park Y.-E."/>
            <person name="Jang D.-C."/>
            <person name="Im J.-S."/>
            <person name="Choi J.-G."/>
            <person name="Park H.-J."/>
            <person name="Lee G.-B."/>
            <person name="Lee Y.-G."/>
            <person name="Hong S.-Y."/>
            <person name="Cho K."/>
            <person name="Sohn K.H."/>
        </authorList>
    </citation>
    <scope>NUCLEOTIDE SEQUENCE</scope>
    <source>
        <strain evidence="2">KR_1_A1</strain>
    </source>
</reference>
<accession>A0A833S6M8</accession>